<evidence type="ECO:0000313" key="2">
    <source>
        <dbReference type="EMBL" id="KAK0640944.1"/>
    </source>
</evidence>
<comment type="caution">
    <text evidence="2">The sequence shown here is derived from an EMBL/GenBank/DDBJ whole genome shotgun (WGS) entry which is preliminary data.</text>
</comment>
<gene>
    <name evidence="2" type="ORF">B0T16DRAFT_204744</name>
</gene>
<dbReference type="PANTHER" id="PTHR47843">
    <property type="entry name" value="BTB DOMAIN-CONTAINING PROTEIN-RELATED"/>
    <property type="match status" value="1"/>
</dbReference>
<evidence type="ECO:0000259" key="1">
    <source>
        <dbReference type="PROSITE" id="PS50097"/>
    </source>
</evidence>
<organism evidence="2 3">
    <name type="scientific">Cercophora newfieldiana</name>
    <dbReference type="NCBI Taxonomy" id="92897"/>
    <lineage>
        <taxon>Eukaryota</taxon>
        <taxon>Fungi</taxon>
        <taxon>Dikarya</taxon>
        <taxon>Ascomycota</taxon>
        <taxon>Pezizomycotina</taxon>
        <taxon>Sordariomycetes</taxon>
        <taxon>Sordariomycetidae</taxon>
        <taxon>Sordariales</taxon>
        <taxon>Lasiosphaeriaceae</taxon>
        <taxon>Cercophora</taxon>
    </lineage>
</organism>
<dbReference type="AlphaFoldDB" id="A0AA39XVM5"/>
<dbReference type="Proteomes" id="UP001174936">
    <property type="component" value="Unassembled WGS sequence"/>
</dbReference>
<name>A0AA39XVM5_9PEZI</name>
<dbReference type="SUPFAM" id="SSF54695">
    <property type="entry name" value="POZ domain"/>
    <property type="match status" value="1"/>
</dbReference>
<keyword evidence="3" id="KW-1185">Reference proteome</keyword>
<reference evidence="2" key="1">
    <citation type="submission" date="2023-06" db="EMBL/GenBank/DDBJ databases">
        <title>Genome-scale phylogeny and comparative genomics of the fungal order Sordariales.</title>
        <authorList>
            <consortium name="Lawrence Berkeley National Laboratory"/>
            <person name="Hensen N."/>
            <person name="Bonometti L."/>
            <person name="Westerberg I."/>
            <person name="Brannstrom I.O."/>
            <person name="Guillou S."/>
            <person name="Cros-Aarteil S."/>
            <person name="Calhoun S."/>
            <person name="Haridas S."/>
            <person name="Kuo A."/>
            <person name="Mondo S."/>
            <person name="Pangilinan J."/>
            <person name="Riley R."/>
            <person name="Labutti K."/>
            <person name="Andreopoulos B."/>
            <person name="Lipzen A."/>
            <person name="Chen C."/>
            <person name="Yanf M."/>
            <person name="Daum C."/>
            <person name="Ng V."/>
            <person name="Clum A."/>
            <person name="Steindorff A."/>
            <person name="Ohm R."/>
            <person name="Martin F."/>
            <person name="Silar P."/>
            <person name="Natvig D."/>
            <person name="Lalanne C."/>
            <person name="Gautier V."/>
            <person name="Ament-Velasquez S.L."/>
            <person name="Kruys A."/>
            <person name="Hutchinson M.I."/>
            <person name="Powell A.J."/>
            <person name="Barry K."/>
            <person name="Miller A.N."/>
            <person name="Grigoriev I.V."/>
            <person name="Debuchy R."/>
            <person name="Gladieux P."/>
            <person name="Thoren M.H."/>
            <person name="Johannesson H."/>
        </authorList>
    </citation>
    <scope>NUCLEOTIDE SEQUENCE</scope>
    <source>
        <strain evidence="2">SMH2532-1</strain>
    </source>
</reference>
<dbReference type="EMBL" id="JAULSV010000006">
    <property type="protein sequence ID" value="KAK0640944.1"/>
    <property type="molecule type" value="Genomic_DNA"/>
</dbReference>
<accession>A0AA39XVM5</accession>
<sequence length="285" mass="31740">MDSGTDFCTGFVTEIAKARNQDEFTDFTLTCGPDRFPVHKLVICTQSKVFRAACTGQFKEASTGELDMPEDDPAMVARMVEYLYSGKYEAAEVAETWISPEPETPLGDASSGVTIPETQRLTPIRIHARMFALADKYDIRGLQLHASEQYEKLATTIRAHQLLDSIPDVYDLTPESVRRLRDKAVMAARLAPEGELDHALGNPTLRKKTARATADMFRAVGERNPEFLKDLVASYIVVSSVRNCNYCAAIGKPQLQPMKATDYRCVTCGETTSKSSLQKRYAPRR</sequence>
<dbReference type="Gene3D" id="3.30.710.10">
    <property type="entry name" value="Potassium Channel Kv1.1, Chain A"/>
    <property type="match status" value="1"/>
</dbReference>
<protein>
    <recommendedName>
        <fullName evidence="1">BTB domain-containing protein</fullName>
    </recommendedName>
</protein>
<feature type="domain" description="BTB" evidence="1">
    <location>
        <begin position="25"/>
        <end position="92"/>
    </location>
</feature>
<dbReference type="Pfam" id="PF00651">
    <property type="entry name" value="BTB"/>
    <property type="match status" value="1"/>
</dbReference>
<dbReference type="InterPro" id="IPR000210">
    <property type="entry name" value="BTB/POZ_dom"/>
</dbReference>
<dbReference type="CDD" id="cd18186">
    <property type="entry name" value="BTB_POZ_ZBTB_KLHL-like"/>
    <property type="match status" value="1"/>
</dbReference>
<proteinExistence type="predicted"/>
<dbReference type="PANTHER" id="PTHR47843:SF5">
    <property type="entry name" value="BTB_POZ DOMAIN PROTEIN"/>
    <property type="match status" value="1"/>
</dbReference>
<dbReference type="InterPro" id="IPR011333">
    <property type="entry name" value="SKP1/BTB/POZ_sf"/>
</dbReference>
<dbReference type="PROSITE" id="PS50097">
    <property type="entry name" value="BTB"/>
    <property type="match status" value="1"/>
</dbReference>
<evidence type="ECO:0000313" key="3">
    <source>
        <dbReference type="Proteomes" id="UP001174936"/>
    </source>
</evidence>